<organism evidence="1 2">
    <name type="scientific">Streptomyces noboritoensis</name>
    <dbReference type="NCBI Taxonomy" id="67337"/>
    <lineage>
        <taxon>Bacteria</taxon>
        <taxon>Bacillati</taxon>
        <taxon>Actinomycetota</taxon>
        <taxon>Actinomycetes</taxon>
        <taxon>Kitasatosporales</taxon>
        <taxon>Streptomycetaceae</taxon>
        <taxon>Streptomyces</taxon>
    </lineage>
</organism>
<protein>
    <submittedName>
        <fullName evidence="1">Uncharacterized protein</fullName>
    </submittedName>
</protein>
<sequence length="43" mass="4535">MADYGCHGAAHRSFPVFHRPPAARAGAVPVAFAVALSDQMTRP</sequence>
<name>A0ABV6TH59_9ACTN</name>
<reference evidence="1 2" key="1">
    <citation type="submission" date="2024-09" db="EMBL/GenBank/DDBJ databases">
        <authorList>
            <person name="Sun Q."/>
            <person name="Mori K."/>
        </authorList>
    </citation>
    <scope>NUCLEOTIDE SEQUENCE [LARGE SCALE GENOMIC DNA]</scope>
    <source>
        <strain evidence="1 2">JCM 4557</strain>
    </source>
</reference>
<gene>
    <name evidence="1" type="ORF">ACFH04_15600</name>
</gene>
<dbReference type="Proteomes" id="UP001589887">
    <property type="component" value="Unassembled WGS sequence"/>
</dbReference>
<proteinExistence type="predicted"/>
<keyword evidence="2" id="KW-1185">Reference proteome</keyword>
<dbReference type="EMBL" id="JBHMQV010000009">
    <property type="protein sequence ID" value="MFC0845128.1"/>
    <property type="molecule type" value="Genomic_DNA"/>
</dbReference>
<accession>A0ABV6TH59</accession>
<comment type="caution">
    <text evidence="1">The sequence shown here is derived from an EMBL/GenBank/DDBJ whole genome shotgun (WGS) entry which is preliminary data.</text>
</comment>
<dbReference type="RefSeq" id="WP_394319793.1">
    <property type="nucleotide sequence ID" value="NZ_JBHMQV010000009.1"/>
</dbReference>
<evidence type="ECO:0000313" key="1">
    <source>
        <dbReference type="EMBL" id="MFC0845128.1"/>
    </source>
</evidence>
<evidence type="ECO:0000313" key="2">
    <source>
        <dbReference type="Proteomes" id="UP001589887"/>
    </source>
</evidence>